<dbReference type="InterPro" id="IPR041532">
    <property type="entry name" value="RlmI-like_PUA"/>
</dbReference>
<dbReference type="InterPro" id="IPR029063">
    <property type="entry name" value="SAM-dependent_MTases_sf"/>
</dbReference>
<organism evidence="10 12">
    <name type="scientific">Leptospira perolatii</name>
    <dbReference type="NCBI Taxonomy" id="2023191"/>
    <lineage>
        <taxon>Bacteria</taxon>
        <taxon>Pseudomonadati</taxon>
        <taxon>Spirochaetota</taxon>
        <taxon>Spirochaetia</taxon>
        <taxon>Leptospirales</taxon>
        <taxon>Leptospiraceae</taxon>
        <taxon>Leptospira</taxon>
    </lineage>
</organism>
<keyword evidence="11" id="KW-1185">Reference proteome</keyword>
<evidence type="ECO:0000259" key="8">
    <source>
        <dbReference type="Pfam" id="PF17785"/>
    </source>
</evidence>
<keyword evidence="3 10" id="KW-0489">Methyltransferase</keyword>
<reference evidence="11 12" key="1">
    <citation type="submission" date="2017-07" db="EMBL/GenBank/DDBJ databases">
        <title>Leptospira spp. isolated from tropical soils.</title>
        <authorList>
            <person name="Thibeaux R."/>
            <person name="Iraola G."/>
            <person name="Ferres I."/>
            <person name="Bierque E."/>
            <person name="Girault D."/>
            <person name="Soupe-Gilbert M.-E."/>
            <person name="Picardeau M."/>
            <person name="Goarant C."/>
        </authorList>
    </citation>
    <scope>NUCLEOTIDE SEQUENCE [LARGE SCALE GENOMIC DNA]</scope>
    <source>
        <strain evidence="10 12">FH1-B-B1</strain>
        <strain evidence="9 11">FH1-B-C1</strain>
    </source>
</reference>
<proteinExistence type="inferred from homology"/>
<dbReference type="Gene3D" id="3.30.750.80">
    <property type="entry name" value="RNA methyltransferase domain (HRMD) like"/>
    <property type="match status" value="1"/>
</dbReference>
<dbReference type="Gene3D" id="2.30.130.10">
    <property type="entry name" value="PUA domain"/>
    <property type="match status" value="1"/>
</dbReference>
<evidence type="ECO:0000256" key="2">
    <source>
        <dbReference type="ARBA" id="ARBA00022490"/>
    </source>
</evidence>
<dbReference type="EMBL" id="NPDY01000011">
    <property type="protein sequence ID" value="PJZ69232.1"/>
    <property type="molecule type" value="Genomic_DNA"/>
</dbReference>
<dbReference type="EMBL" id="NPDZ01000010">
    <property type="protein sequence ID" value="PJZ72386.1"/>
    <property type="molecule type" value="Genomic_DNA"/>
</dbReference>
<evidence type="ECO:0000256" key="5">
    <source>
        <dbReference type="ARBA" id="ARBA00022691"/>
    </source>
</evidence>
<dbReference type="Gene3D" id="3.40.50.150">
    <property type="entry name" value="Vaccinia Virus protein VP39"/>
    <property type="match status" value="1"/>
</dbReference>
<evidence type="ECO:0000256" key="6">
    <source>
        <dbReference type="ARBA" id="ARBA00038091"/>
    </source>
</evidence>
<dbReference type="GO" id="GO:0032259">
    <property type="term" value="P:methylation"/>
    <property type="evidence" value="ECO:0007669"/>
    <property type="project" value="UniProtKB-KW"/>
</dbReference>
<dbReference type="InterPro" id="IPR036974">
    <property type="entry name" value="PUA_sf"/>
</dbReference>
<evidence type="ECO:0000313" key="10">
    <source>
        <dbReference type="EMBL" id="PJZ72386.1"/>
    </source>
</evidence>
<comment type="similarity">
    <text evidence="6">Belongs to the methyltransferase superfamily. RlmI family.</text>
</comment>
<comment type="subcellular location">
    <subcellularLocation>
        <location evidence="1">Cytoplasm</location>
    </subcellularLocation>
</comment>
<evidence type="ECO:0000313" key="11">
    <source>
        <dbReference type="Proteomes" id="UP000231962"/>
    </source>
</evidence>
<protein>
    <submittedName>
        <fullName evidence="10">SAM-dependent methyltransferase</fullName>
    </submittedName>
</protein>
<evidence type="ECO:0000313" key="9">
    <source>
        <dbReference type="EMBL" id="PJZ69232.1"/>
    </source>
</evidence>
<feature type="region of interest" description="Disordered" evidence="7">
    <location>
        <begin position="390"/>
        <end position="410"/>
    </location>
</feature>
<evidence type="ECO:0000256" key="1">
    <source>
        <dbReference type="ARBA" id="ARBA00004496"/>
    </source>
</evidence>
<dbReference type="Proteomes" id="UP000231990">
    <property type="component" value="Unassembled WGS sequence"/>
</dbReference>
<keyword evidence="4 10" id="KW-0808">Transferase</keyword>
<feature type="compositionally biased region" description="Basic and acidic residues" evidence="7">
    <location>
        <begin position="399"/>
        <end position="410"/>
    </location>
</feature>
<evidence type="ECO:0000256" key="4">
    <source>
        <dbReference type="ARBA" id="ARBA00022679"/>
    </source>
</evidence>
<dbReference type="InterPro" id="IPR015947">
    <property type="entry name" value="PUA-like_sf"/>
</dbReference>
<evidence type="ECO:0000256" key="3">
    <source>
        <dbReference type="ARBA" id="ARBA00022603"/>
    </source>
</evidence>
<gene>
    <name evidence="9" type="ORF">CH360_11975</name>
    <name evidence="10" type="ORF">CH373_14645</name>
</gene>
<dbReference type="OrthoDB" id="9805492at2"/>
<dbReference type="GO" id="GO:0008168">
    <property type="term" value="F:methyltransferase activity"/>
    <property type="evidence" value="ECO:0007669"/>
    <property type="project" value="UniProtKB-KW"/>
</dbReference>
<dbReference type="CDD" id="cd11572">
    <property type="entry name" value="RlmI_M_like"/>
    <property type="match status" value="1"/>
</dbReference>
<keyword evidence="5" id="KW-0949">S-adenosyl-L-methionine</keyword>
<evidence type="ECO:0000313" key="12">
    <source>
        <dbReference type="Proteomes" id="UP000231990"/>
    </source>
</evidence>
<dbReference type="PANTHER" id="PTHR42873">
    <property type="entry name" value="RIBOSOMAL RNA LARGE SUBUNIT METHYLTRANSFERASE"/>
    <property type="match status" value="1"/>
</dbReference>
<dbReference type="AlphaFoldDB" id="A0A2M9ZJY4"/>
<accession>A0A2M9ZJY4</accession>
<sequence>MKAGTKSRFRRYQLNKSSESILQKGHPWILSGNLSSAASIFKEGDWLALVSGSNQVLGFGIFSNSGPIGIRILQIGNEFSESKLRQTLEDALTRRKPLSEMTNAYRILHGENDGIPGITVDRYGKTWIVQVYSAGLEKLGRWCIRILQSLCSEVGEPKPVRILLLSPNRIGSGKTIRPRFLKGESELPIEEEIELRKIPFRVKLPGQKGGLFLDVRNLRSEFLNRPELVKDKQCAHLFCHTGFTSICMGEAGAKSILSADGSEDALLEFSNQFSSPTEGLENYGSKKDRFELKNSIQEFGNHSLVRADLFREWDFMENRKFGCIVLDPPNLAPNQKSVPGAKKAYKNLIQKCLQHLSPGGNLILLSCSGRLSESEFEKIGRQTLDSEGWSSNKITKLSPESDHPTKKEFPEGRYFKVHIYENCTQKTQQRS</sequence>
<evidence type="ECO:0000256" key="7">
    <source>
        <dbReference type="SAM" id="MobiDB-lite"/>
    </source>
</evidence>
<dbReference type="GO" id="GO:0003723">
    <property type="term" value="F:RNA binding"/>
    <property type="evidence" value="ECO:0007669"/>
    <property type="project" value="InterPro"/>
</dbReference>
<dbReference type="Proteomes" id="UP000231962">
    <property type="component" value="Unassembled WGS sequence"/>
</dbReference>
<dbReference type="SUPFAM" id="SSF88697">
    <property type="entry name" value="PUA domain-like"/>
    <property type="match status" value="1"/>
</dbReference>
<dbReference type="PANTHER" id="PTHR42873:SF1">
    <property type="entry name" value="S-ADENOSYLMETHIONINE-DEPENDENT METHYLTRANSFERASE DOMAIN-CONTAINING PROTEIN"/>
    <property type="match status" value="1"/>
</dbReference>
<comment type="caution">
    <text evidence="10">The sequence shown here is derived from an EMBL/GenBank/DDBJ whole genome shotgun (WGS) entry which is preliminary data.</text>
</comment>
<dbReference type="Pfam" id="PF17785">
    <property type="entry name" value="PUA_3"/>
    <property type="match status" value="1"/>
</dbReference>
<name>A0A2M9ZJY4_9LEPT</name>
<feature type="domain" description="RlmI-like PUA" evidence="8">
    <location>
        <begin position="13"/>
        <end position="73"/>
    </location>
</feature>
<dbReference type="SUPFAM" id="SSF53335">
    <property type="entry name" value="S-adenosyl-L-methionine-dependent methyltransferases"/>
    <property type="match status" value="1"/>
</dbReference>
<keyword evidence="2" id="KW-0963">Cytoplasm</keyword>